<dbReference type="GO" id="GO:0016020">
    <property type="term" value="C:membrane"/>
    <property type="evidence" value="ECO:0007669"/>
    <property type="project" value="GOC"/>
</dbReference>
<dbReference type="Proteomes" id="UP000255367">
    <property type="component" value="Unassembled WGS sequence"/>
</dbReference>
<dbReference type="RefSeq" id="WP_115310207.1">
    <property type="nucleotide sequence ID" value="NZ_UHIO01000001.1"/>
</dbReference>
<reference evidence="5 6" key="1">
    <citation type="submission" date="2018-06" db="EMBL/GenBank/DDBJ databases">
        <authorList>
            <consortium name="Pathogen Informatics"/>
            <person name="Doyle S."/>
        </authorList>
    </citation>
    <scope>NUCLEOTIDE SEQUENCE [LARGE SCALE GENOMIC DNA]</scope>
    <source>
        <strain evidence="5 6">NCTC12020</strain>
    </source>
</reference>
<feature type="transmembrane region" description="Helical" evidence="3">
    <location>
        <begin position="73"/>
        <end position="98"/>
    </location>
</feature>
<proteinExistence type="predicted"/>
<dbReference type="InterPro" id="IPR004843">
    <property type="entry name" value="Calcineurin-like_PHP"/>
</dbReference>
<dbReference type="GO" id="GO:0046872">
    <property type="term" value="F:metal ion binding"/>
    <property type="evidence" value="ECO:0007669"/>
    <property type="project" value="UniProtKB-KW"/>
</dbReference>
<keyword evidence="2 5" id="KW-0378">Hydrolase</keyword>
<protein>
    <submittedName>
        <fullName evidence="5">Uncharacterized metallophosphoesterase Cj0846</fullName>
        <ecNumber evidence="5">3.1.-.-</ecNumber>
    </submittedName>
</protein>
<dbReference type="GO" id="GO:0008758">
    <property type="term" value="F:UDP-2,3-diacylglucosamine hydrolase activity"/>
    <property type="evidence" value="ECO:0007669"/>
    <property type="project" value="TreeGrafter"/>
</dbReference>
<keyword evidence="3" id="KW-0812">Transmembrane</keyword>
<evidence type="ECO:0000313" key="6">
    <source>
        <dbReference type="Proteomes" id="UP000255367"/>
    </source>
</evidence>
<dbReference type="SUPFAM" id="SSF56300">
    <property type="entry name" value="Metallo-dependent phosphatases"/>
    <property type="match status" value="1"/>
</dbReference>
<dbReference type="InterPro" id="IPR029052">
    <property type="entry name" value="Metallo-depent_PP-like"/>
</dbReference>
<sequence length="389" mass="43854">MFKIIAGTIVFLIVFVNSYLIVRLTKVARRALWFWGLVIVQIIAIAGATYYQMAQVQIFDTALYGFWKHWTVGSYGLLLGLGVCFAIMIPLALVVAAVNWRAHKTTEAEQASRRTFLRNALWAVPAVTAGGGVVRAYEGSKELEINHIDLVFRSLPEYLKGYKLAQISDVHIGPFVDLHDFDKITEAVLAEKPDRLVITGDLIDELDWLNPLCGRLEELFPKIPDGIDYILGNHEYFKNLPLVLEAFSKISMRMHRNSSLRLSGGSWPVYLAGVEYSFDRSGKQREVYLQEALANVPSEAFVILLAHHPDFIENAFAHDIPVTLSGHTHGGQIVVGDTPLVPVGTPYYKGMYRDSWKYGYVNKGTGHWFPVRYNCPREITIFTFKEGKV</sequence>
<dbReference type="Pfam" id="PF00149">
    <property type="entry name" value="Metallophos"/>
    <property type="match status" value="1"/>
</dbReference>
<evidence type="ECO:0000256" key="1">
    <source>
        <dbReference type="ARBA" id="ARBA00022723"/>
    </source>
</evidence>
<dbReference type="InterPro" id="IPR051158">
    <property type="entry name" value="Metallophosphoesterase_sf"/>
</dbReference>
<dbReference type="EC" id="3.1.-.-" evidence="5"/>
<feature type="transmembrane region" description="Helical" evidence="3">
    <location>
        <begin position="6"/>
        <end position="25"/>
    </location>
</feature>
<organism evidence="5 6">
    <name type="scientific">Veillonella criceti</name>
    <dbReference type="NCBI Taxonomy" id="103891"/>
    <lineage>
        <taxon>Bacteria</taxon>
        <taxon>Bacillati</taxon>
        <taxon>Bacillota</taxon>
        <taxon>Negativicutes</taxon>
        <taxon>Veillonellales</taxon>
        <taxon>Veillonellaceae</taxon>
        <taxon>Veillonella</taxon>
    </lineage>
</organism>
<evidence type="ECO:0000256" key="2">
    <source>
        <dbReference type="ARBA" id="ARBA00022801"/>
    </source>
</evidence>
<dbReference type="Gene3D" id="3.60.21.10">
    <property type="match status" value="1"/>
</dbReference>
<dbReference type="CDD" id="cd07385">
    <property type="entry name" value="MPP_YkuE_C"/>
    <property type="match status" value="1"/>
</dbReference>
<keyword evidence="1" id="KW-0479">Metal-binding</keyword>
<accession>A0A380NK90</accession>
<dbReference type="EMBL" id="UHIO01000001">
    <property type="protein sequence ID" value="SUP42981.1"/>
    <property type="molecule type" value="Genomic_DNA"/>
</dbReference>
<dbReference type="PANTHER" id="PTHR31302:SF31">
    <property type="entry name" value="PHOSPHODIESTERASE YAEI"/>
    <property type="match status" value="1"/>
</dbReference>
<keyword evidence="6" id="KW-1185">Reference proteome</keyword>
<feature type="domain" description="Calcineurin-like phosphoesterase" evidence="4">
    <location>
        <begin position="163"/>
        <end position="330"/>
    </location>
</feature>
<feature type="transmembrane region" description="Helical" evidence="3">
    <location>
        <begin position="32"/>
        <end position="53"/>
    </location>
</feature>
<dbReference type="PANTHER" id="PTHR31302">
    <property type="entry name" value="TRANSMEMBRANE PROTEIN WITH METALLOPHOSPHOESTERASE DOMAIN-RELATED"/>
    <property type="match status" value="1"/>
</dbReference>
<dbReference type="AlphaFoldDB" id="A0A380NK90"/>
<feature type="transmembrane region" description="Helical" evidence="3">
    <location>
        <begin position="119"/>
        <end position="137"/>
    </location>
</feature>
<evidence type="ECO:0000256" key="3">
    <source>
        <dbReference type="SAM" id="Phobius"/>
    </source>
</evidence>
<evidence type="ECO:0000313" key="5">
    <source>
        <dbReference type="EMBL" id="SUP42981.1"/>
    </source>
</evidence>
<keyword evidence="3" id="KW-1133">Transmembrane helix</keyword>
<dbReference type="GO" id="GO:0009245">
    <property type="term" value="P:lipid A biosynthetic process"/>
    <property type="evidence" value="ECO:0007669"/>
    <property type="project" value="TreeGrafter"/>
</dbReference>
<dbReference type="OrthoDB" id="9780884at2"/>
<keyword evidence="3" id="KW-0472">Membrane</keyword>
<gene>
    <name evidence="5" type="ORF">NCTC12020_01017</name>
</gene>
<name>A0A380NK90_9FIRM</name>
<evidence type="ECO:0000259" key="4">
    <source>
        <dbReference type="Pfam" id="PF00149"/>
    </source>
</evidence>